<feature type="transmembrane region" description="Helical" evidence="2">
    <location>
        <begin position="285"/>
        <end position="311"/>
    </location>
</feature>
<sequence>MESTLDKLATLASVASTLASIHPYSDLFFAVLQAIIHRRDIDALDWDTVKGQIGGLASEATIATFLAAVQSQIIALSYQDNSTGVKVATNTLGFAGVLLDVITAFLAVLSSTILQRHISIVENQLDTIGDASLQRLTKILYMLDSTSTRSVIGDAVGHRRGDRITPDIARLLLIKITKRFRQLLQAQKDADTSQARAPEDDLTRGPTHSEAPHIDSMSTSFTRIRSATVTGDAPEPRGGDAITLDTVRLLLLQTTKQLLRTQKDSEMPDIGLISTSFIRIRSATVIGNAAGTAMLFGILCFFASVQCLAISTQPTAVWIVSAAMCLCIIILPVVNGILALVRIRLPSVFDI</sequence>
<organism evidence="3 4">
    <name type="scientific">Mycena venus</name>
    <dbReference type="NCBI Taxonomy" id="2733690"/>
    <lineage>
        <taxon>Eukaryota</taxon>
        <taxon>Fungi</taxon>
        <taxon>Dikarya</taxon>
        <taxon>Basidiomycota</taxon>
        <taxon>Agaricomycotina</taxon>
        <taxon>Agaricomycetes</taxon>
        <taxon>Agaricomycetidae</taxon>
        <taxon>Agaricales</taxon>
        <taxon>Marasmiineae</taxon>
        <taxon>Mycenaceae</taxon>
        <taxon>Mycena</taxon>
    </lineage>
</organism>
<name>A0A8H6YQG7_9AGAR</name>
<keyword evidence="2" id="KW-0812">Transmembrane</keyword>
<keyword evidence="2" id="KW-1133">Transmembrane helix</keyword>
<keyword evidence="2" id="KW-0472">Membrane</keyword>
<comment type="caution">
    <text evidence="3">The sequence shown here is derived from an EMBL/GenBank/DDBJ whole genome shotgun (WGS) entry which is preliminary data.</text>
</comment>
<gene>
    <name evidence="3" type="ORF">MVEN_00616700</name>
</gene>
<dbReference type="AlphaFoldDB" id="A0A8H6YQG7"/>
<evidence type="ECO:0000256" key="2">
    <source>
        <dbReference type="SAM" id="Phobius"/>
    </source>
</evidence>
<keyword evidence="4" id="KW-1185">Reference proteome</keyword>
<evidence type="ECO:0000313" key="4">
    <source>
        <dbReference type="Proteomes" id="UP000620124"/>
    </source>
</evidence>
<feature type="region of interest" description="Disordered" evidence="1">
    <location>
        <begin position="187"/>
        <end position="217"/>
    </location>
</feature>
<dbReference type="Proteomes" id="UP000620124">
    <property type="component" value="Unassembled WGS sequence"/>
</dbReference>
<dbReference type="OrthoDB" id="3269455at2759"/>
<proteinExistence type="predicted"/>
<evidence type="ECO:0000256" key="1">
    <source>
        <dbReference type="SAM" id="MobiDB-lite"/>
    </source>
</evidence>
<evidence type="ECO:0008006" key="5">
    <source>
        <dbReference type="Google" id="ProtNLM"/>
    </source>
</evidence>
<feature type="transmembrane region" description="Helical" evidence="2">
    <location>
        <begin position="317"/>
        <end position="341"/>
    </location>
</feature>
<feature type="transmembrane region" description="Helical" evidence="2">
    <location>
        <begin position="92"/>
        <end position="114"/>
    </location>
</feature>
<dbReference type="EMBL" id="JACAZI010000004">
    <property type="protein sequence ID" value="KAF7362674.1"/>
    <property type="molecule type" value="Genomic_DNA"/>
</dbReference>
<reference evidence="3" key="1">
    <citation type="submission" date="2020-05" db="EMBL/GenBank/DDBJ databases">
        <title>Mycena genomes resolve the evolution of fungal bioluminescence.</title>
        <authorList>
            <person name="Tsai I.J."/>
        </authorList>
    </citation>
    <scope>NUCLEOTIDE SEQUENCE</scope>
    <source>
        <strain evidence="3">CCC161011</strain>
    </source>
</reference>
<evidence type="ECO:0000313" key="3">
    <source>
        <dbReference type="EMBL" id="KAF7362674.1"/>
    </source>
</evidence>
<protein>
    <recommendedName>
        <fullName evidence="5">Transmembrane protein</fullName>
    </recommendedName>
</protein>
<accession>A0A8H6YQG7</accession>